<dbReference type="PANTHER" id="PTHR13077">
    <property type="entry name" value="SELENOPROTEIN F"/>
    <property type="match status" value="1"/>
</dbReference>
<dbReference type="AlphaFoldDB" id="A0A315USS8"/>
<dbReference type="STRING" id="33528.ENSGAFP00000026886"/>
<accession>A0A315USS8</accession>
<evidence type="ECO:0000313" key="9">
    <source>
        <dbReference type="EMBL" id="PWA14014.1"/>
    </source>
</evidence>
<dbReference type="InterPro" id="IPR039992">
    <property type="entry name" value="Sep15_SelM"/>
</dbReference>
<keyword evidence="4" id="KW-0256">Endoplasmic reticulum</keyword>
<keyword evidence="3" id="KW-0732">Signal</keyword>
<dbReference type="InterPro" id="IPR038219">
    <property type="entry name" value="Sep15/SelM_sf"/>
</dbReference>
<dbReference type="EMBL" id="NHOQ01002897">
    <property type="protein sequence ID" value="PWA14014.1"/>
    <property type="molecule type" value="Genomic_DNA"/>
</dbReference>
<feature type="non-terminal residue" evidence="9">
    <location>
        <position position="1"/>
    </location>
</feature>
<dbReference type="GO" id="GO:0016491">
    <property type="term" value="F:oxidoreductase activity"/>
    <property type="evidence" value="ECO:0007669"/>
    <property type="project" value="TreeGrafter"/>
</dbReference>
<name>A0A315USS8_GAMAF</name>
<comment type="subcellular location">
    <subcellularLocation>
        <location evidence="1">Endoplasmic reticulum lumen</location>
    </subcellularLocation>
</comment>
<evidence type="ECO:0000256" key="3">
    <source>
        <dbReference type="ARBA" id="ARBA00022729"/>
    </source>
</evidence>
<evidence type="ECO:0000256" key="6">
    <source>
        <dbReference type="ARBA" id="ARBA00040775"/>
    </source>
</evidence>
<dbReference type="Pfam" id="PF08806">
    <property type="entry name" value="Sep15_SelM"/>
    <property type="match status" value="1"/>
</dbReference>
<feature type="domain" description="Selenoprotein F/M" evidence="8">
    <location>
        <begin position="66"/>
        <end position="120"/>
    </location>
</feature>
<evidence type="ECO:0000313" key="10">
    <source>
        <dbReference type="Proteomes" id="UP000250572"/>
    </source>
</evidence>
<dbReference type="GO" id="GO:0005788">
    <property type="term" value="C:endoplasmic reticulum lumen"/>
    <property type="evidence" value="ECO:0007669"/>
    <property type="project" value="UniProtKB-SubCell"/>
</dbReference>
<protein>
    <recommendedName>
        <fullName evidence="6">Selenoprotein F</fullName>
    </recommendedName>
</protein>
<comment type="similarity">
    <text evidence="2">Belongs to the selenoprotein M/F family.</text>
</comment>
<evidence type="ECO:0000256" key="2">
    <source>
        <dbReference type="ARBA" id="ARBA00005742"/>
    </source>
</evidence>
<organism evidence="9 10">
    <name type="scientific">Gambusia affinis</name>
    <name type="common">Western mosquitofish</name>
    <name type="synonym">Heterandria affinis</name>
    <dbReference type="NCBI Taxonomy" id="33528"/>
    <lineage>
        <taxon>Eukaryota</taxon>
        <taxon>Metazoa</taxon>
        <taxon>Chordata</taxon>
        <taxon>Craniata</taxon>
        <taxon>Vertebrata</taxon>
        <taxon>Euteleostomi</taxon>
        <taxon>Actinopterygii</taxon>
        <taxon>Neopterygii</taxon>
        <taxon>Teleostei</taxon>
        <taxon>Neoteleostei</taxon>
        <taxon>Acanthomorphata</taxon>
        <taxon>Ovalentaria</taxon>
        <taxon>Atherinomorphae</taxon>
        <taxon>Cyprinodontiformes</taxon>
        <taxon>Poeciliidae</taxon>
        <taxon>Poeciliinae</taxon>
        <taxon>Gambusia</taxon>
    </lineage>
</organism>
<dbReference type="InterPro" id="IPR014912">
    <property type="entry name" value="Sep15_SelM_dom"/>
</dbReference>
<dbReference type="Proteomes" id="UP000250572">
    <property type="component" value="Unassembled WGS sequence"/>
</dbReference>
<keyword evidence="10" id="KW-1185">Reference proteome</keyword>
<comment type="caution">
    <text evidence="9">The sequence shown here is derived from an EMBL/GenBank/DDBJ whole genome shotgun (WGS) entry which is preliminary data.</text>
</comment>
<dbReference type="InterPro" id="IPR036249">
    <property type="entry name" value="Thioredoxin-like_sf"/>
</dbReference>
<dbReference type="Gene3D" id="3.40.30.50">
    <property type="entry name" value="Sep15/SelM thioredoxin-like domain, active-site redox motif"/>
    <property type="match status" value="1"/>
</dbReference>
<keyword evidence="5" id="KW-0712">Selenocysteine</keyword>
<dbReference type="PANTHER" id="PTHR13077:SF6">
    <property type="entry name" value="SELENOPROTEIN F"/>
    <property type="match status" value="1"/>
</dbReference>
<gene>
    <name evidence="9" type="ORF">CCH79_00017045</name>
</gene>
<sequence>LSAYGAELSSEACRELGFSSNLLCSSCDLLGEFSLTKLQPVCRQCCQQEAQMESRKLYAGAILEVSFVRSEMPKMFKGLQIKYVRGSDPILKLLDDNGNIAEELSITKWNTDSVEEFLSENSKQTCSTQSVNVRHLRVQGGCGPGAAAAGNHVPGWAGRRLVLSGARQPPEPCALVAEGVRAVGQRACGQSVRHLRNPLDSSGAELRDRLAERERRGGGRGGREQSSGLVPGNDQRVQVNRFQVFRCVAEQRRQRENQAVPLQGAPGFAPGRFASSMYGRFSGSESRFHSAPSRLLISELCILGFSRAIRLLCPLDQTMKAFMGLLM</sequence>
<reference evidence="9 10" key="1">
    <citation type="journal article" date="2018" name="G3 (Bethesda)">
        <title>A High-Quality Reference Genome for the Invasive Mosquitofish Gambusia affinis Using a Chicago Library.</title>
        <authorList>
            <person name="Hoffberg S.L."/>
            <person name="Troendle N.J."/>
            <person name="Glenn T.C."/>
            <person name="Mahmud O."/>
            <person name="Louha S."/>
            <person name="Chalopin D."/>
            <person name="Bennetzen J.L."/>
            <person name="Mauricio R."/>
        </authorList>
    </citation>
    <scope>NUCLEOTIDE SEQUENCE [LARGE SCALE GENOMIC DNA]</scope>
    <source>
        <strain evidence="9">NE01/NJP1002.9</strain>
        <tissue evidence="9">Muscle</tissue>
    </source>
</reference>
<evidence type="ECO:0000256" key="5">
    <source>
        <dbReference type="ARBA" id="ARBA00022933"/>
    </source>
</evidence>
<feature type="region of interest" description="Disordered" evidence="7">
    <location>
        <begin position="212"/>
        <end position="233"/>
    </location>
</feature>
<evidence type="ECO:0000259" key="8">
    <source>
        <dbReference type="Pfam" id="PF08806"/>
    </source>
</evidence>
<evidence type="ECO:0000256" key="7">
    <source>
        <dbReference type="SAM" id="MobiDB-lite"/>
    </source>
</evidence>
<proteinExistence type="inferred from homology"/>
<dbReference type="SUPFAM" id="SSF52833">
    <property type="entry name" value="Thioredoxin-like"/>
    <property type="match status" value="1"/>
</dbReference>
<evidence type="ECO:0000256" key="4">
    <source>
        <dbReference type="ARBA" id="ARBA00022824"/>
    </source>
</evidence>
<feature type="compositionally biased region" description="Basic and acidic residues" evidence="7">
    <location>
        <begin position="212"/>
        <end position="223"/>
    </location>
</feature>
<evidence type="ECO:0000256" key="1">
    <source>
        <dbReference type="ARBA" id="ARBA00004319"/>
    </source>
</evidence>